<evidence type="ECO:0000256" key="2">
    <source>
        <dbReference type="ARBA" id="ARBA00022491"/>
    </source>
</evidence>
<feature type="domain" description="PAS" evidence="12">
    <location>
        <begin position="345"/>
        <end position="394"/>
    </location>
</feature>
<evidence type="ECO:0000256" key="10">
    <source>
        <dbReference type="ARBA" id="ARBA00045949"/>
    </source>
</evidence>
<dbReference type="FunFam" id="3.30.450.20:FF:000003">
    <property type="entry name" value="Aryl hydrocarbon receptor nuclear translocator 2"/>
    <property type="match status" value="1"/>
</dbReference>
<dbReference type="Gene3D" id="3.30.450.20">
    <property type="entry name" value="PAS domain"/>
    <property type="match status" value="2"/>
</dbReference>
<comment type="subcellular location">
    <subcellularLocation>
        <location evidence="1">Nucleus</location>
    </subcellularLocation>
</comment>
<dbReference type="CDD" id="cd18947">
    <property type="entry name" value="bHLH-PAS_ARNT"/>
    <property type="match status" value="1"/>
</dbReference>
<reference evidence="14" key="1">
    <citation type="submission" date="2023-08" db="EMBL/GenBank/DDBJ databases">
        <title>Chromosome-level Genome Assembly of mud carp (Cirrhinus molitorella).</title>
        <authorList>
            <person name="Liu H."/>
        </authorList>
    </citation>
    <scope>NUCLEOTIDE SEQUENCE</scope>
    <source>
        <strain evidence="14">Prfri</strain>
        <tissue evidence="14">Muscle</tissue>
    </source>
</reference>
<dbReference type="InterPro" id="IPR001067">
    <property type="entry name" value="Nuc_translocat"/>
</dbReference>
<organism evidence="14 15">
    <name type="scientific">Cirrhinus molitorella</name>
    <name type="common">mud carp</name>
    <dbReference type="NCBI Taxonomy" id="172907"/>
    <lineage>
        <taxon>Eukaryota</taxon>
        <taxon>Metazoa</taxon>
        <taxon>Chordata</taxon>
        <taxon>Craniata</taxon>
        <taxon>Vertebrata</taxon>
        <taxon>Euteleostomi</taxon>
        <taxon>Actinopterygii</taxon>
        <taxon>Neopterygii</taxon>
        <taxon>Teleostei</taxon>
        <taxon>Ostariophysi</taxon>
        <taxon>Cypriniformes</taxon>
        <taxon>Cyprinidae</taxon>
        <taxon>Labeoninae</taxon>
        <taxon>Labeonini</taxon>
        <taxon>Cirrhinus</taxon>
    </lineage>
</organism>
<feature type="compositionally biased region" description="Low complexity" evidence="11">
    <location>
        <begin position="447"/>
        <end position="467"/>
    </location>
</feature>
<dbReference type="SUPFAM" id="SSF47459">
    <property type="entry name" value="HLH, helix-loop-helix DNA-binding domain"/>
    <property type="match status" value="1"/>
</dbReference>
<sequence length="751" mass="81719">MTSANPDMPDVPSLAMATQASSAAGVTKSNNKRQATSDFDDDDGGKLFRCDDDDGGGSNDKERFARENHSEIERRRRNKMTAYITELSDMVPTCSALARKPDKLTILRMAVSHMKSLRGTSSTSTDGTYKPSFLTDQELKHLILEAADGFLFVVSCETGRVVYVSDSVTPVLNQTQSDWLGSSLYDQLHPDDAEKLREQLSTSENNNSGRMLDMKTGTVKKEGGQASARMSMGARRSFICRMRCGVCPVEPVSMNRLNFLKSRNRNGLGPPKEGEPQYVVVHCTGFIKSWPPAGVTLSEEEADTNQGNRFCLVAIGRLQVTCCPSDTNINNISVPVEFISRHNCQGLYTFVDHRCLATIGYQPQELLGKNVLEFAHPEDQGLLRDSLQQVVKLRGQVLSVMFRFRSKSREWLWMRTSSFTFQNPFSEEIEYIICTNANVNRGPNQDSLSPLSSPGVSLPPSLGQSSPNCPSTPSPGQVTARQLQQQQADLDGGMGRDTPYDNNQVTLPQAPVQNVGVVSADHNSKAVSSSGQQVYPPAASFPSTAHPNEPFRSAGMAQQMVPHSAGQMLAQMSRQSTPSGVNGSNNSPIQPQTGPTAPPGVWSGAQPPFNTQQMAGQVGKSQSPQFAMGGFSSAPTSSTSSSFGQMGGTSISMANASNYQQINSHNNPSTNGFGDMNQMGVQQFSSRPTDGVSGWQQWQNQPHTQGTADTHQQPQNNQPEMFPDVISMLDQTGSFSNDDFAEMPMFPPFPE</sequence>
<dbReference type="GO" id="GO:0003700">
    <property type="term" value="F:DNA-binding transcription factor activity"/>
    <property type="evidence" value="ECO:0007669"/>
    <property type="project" value="InterPro"/>
</dbReference>
<dbReference type="InterPro" id="IPR036638">
    <property type="entry name" value="HLH_DNA-bd_sf"/>
</dbReference>
<feature type="compositionally biased region" description="Basic and acidic residues" evidence="11">
    <location>
        <begin position="59"/>
        <end position="72"/>
    </location>
</feature>
<feature type="compositionally biased region" description="Polar residues" evidence="11">
    <location>
        <begin position="661"/>
        <end position="672"/>
    </location>
</feature>
<evidence type="ECO:0000256" key="3">
    <source>
        <dbReference type="ARBA" id="ARBA00022737"/>
    </source>
</evidence>
<feature type="domain" description="BHLH" evidence="13">
    <location>
        <begin position="64"/>
        <end position="117"/>
    </location>
</feature>
<feature type="domain" description="PAS" evidence="12">
    <location>
        <begin position="136"/>
        <end position="207"/>
    </location>
</feature>
<evidence type="ECO:0000259" key="12">
    <source>
        <dbReference type="PROSITE" id="PS50112"/>
    </source>
</evidence>
<name>A0AA88TUA7_9TELE</name>
<evidence type="ECO:0000259" key="13">
    <source>
        <dbReference type="PROSITE" id="PS50888"/>
    </source>
</evidence>
<dbReference type="InterPro" id="IPR011598">
    <property type="entry name" value="bHLH_dom"/>
</dbReference>
<evidence type="ECO:0000313" key="14">
    <source>
        <dbReference type="EMBL" id="KAK2903506.1"/>
    </source>
</evidence>
<comment type="function">
    <text evidence="10">Required for activity of the AHR. Upon ligand binding, AHR translocates into the nucleus, where it heterodimerizes with ARNT and induces transcription by binding to xenobiotic response elements (XRE). Not required for the ligand-binding subunit to translocate from the cytosol to the nucleus after ligand binding. The complex initiates transcription of genes involved in the regulation of a variety of biological processes, including angiogenesis, hematopoiesis, drug and lipid metabolism, cell motility and immune modulation. The heterodimer binds to core DNA sequence 5'-TACGTG-3' within the hypoxia response element (HRE) of target gene promoters and functions as a transcriptional regulator of the adaptive response to hypoxia. The heterodimer ARNT:AHR binds to core DNA sequence 5'-TGCGTG-3' within the dioxin response element (DRE) of target gene promoters and activates their transcription.</text>
</comment>
<dbReference type="FunFam" id="4.10.280.10:FF:000011">
    <property type="entry name" value="Aryl hydrocarbon receptor nuclear translocator 2"/>
    <property type="match status" value="1"/>
</dbReference>
<dbReference type="SUPFAM" id="SSF55785">
    <property type="entry name" value="PYP-like sensor domain (PAS domain)"/>
    <property type="match status" value="2"/>
</dbReference>
<keyword evidence="5" id="KW-0238">DNA-binding</keyword>
<keyword evidence="3" id="KW-0677">Repeat</keyword>
<dbReference type="PANTHER" id="PTHR23042">
    <property type="entry name" value="CIRCADIAN PROTEIN CLOCK/ARNT/BMAL/PAS"/>
    <property type="match status" value="1"/>
</dbReference>
<dbReference type="InterPro" id="IPR000014">
    <property type="entry name" value="PAS"/>
</dbReference>
<dbReference type="Pfam" id="PF00989">
    <property type="entry name" value="PAS"/>
    <property type="match status" value="1"/>
</dbReference>
<dbReference type="SMART" id="SM00353">
    <property type="entry name" value="HLH"/>
    <property type="match status" value="1"/>
</dbReference>
<feature type="compositionally biased region" description="Polar residues" evidence="11">
    <location>
        <begin position="570"/>
        <end position="595"/>
    </location>
</feature>
<dbReference type="Gene3D" id="4.10.280.10">
    <property type="entry name" value="Helix-loop-helix DNA-binding domain"/>
    <property type="match status" value="1"/>
</dbReference>
<dbReference type="PRINTS" id="PR00785">
    <property type="entry name" value="NCTRNSLOCATR"/>
</dbReference>
<keyword evidence="2" id="KW-0678">Repressor</keyword>
<dbReference type="GO" id="GO:0005634">
    <property type="term" value="C:nucleus"/>
    <property type="evidence" value="ECO:0007669"/>
    <property type="project" value="UniProtKB-SubCell"/>
</dbReference>
<dbReference type="GO" id="GO:0045893">
    <property type="term" value="P:positive regulation of DNA-templated transcription"/>
    <property type="evidence" value="ECO:0007669"/>
    <property type="project" value="UniProtKB-ARBA"/>
</dbReference>
<dbReference type="GO" id="GO:0048513">
    <property type="term" value="P:animal organ development"/>
    <property type="evidence" value="ECO:0007669"/>
    <property type="project" value="UniProtKB-ARBA"/>
</dbReference>
<keyword evidence="4" id="KW-0805">Transcription regulation</keyword>
<feature type="region of interest" description="Disordered" evidence="11">
    <location>
        <begin position="1"/>
        <end position="72"/>
    </location>
</feature>
<dbReference type="Pfam" id="PF14598">
    <property type="entry name" value="PAS_11"/>
    <property type="match status" value="1"/>
</dbReference>
<keyword evidence="8" id="KW-0539">Nucleus</keyword>
<proteinExistence type="predicted"/>
<feature type="compositionally biased region" description="Low complexity" evidence="11">
    <location>
        <begin position="629"/>
        <end position="649"/>
    </location>
</feature>
<keyword evidence="15" id="KW-1185">Reference proteome</keyword>
<feature type="compositionally biased region" description="Polar residues" evidence="11">
    <location>
        <begin position="679"/>
        <end position="719"/>
    </location>
</feature>
<feature type="region of interest" description="Disordered" evidence="11">
    <location>
        <begin position="443"/>
        <end position="485"/>
    </location>
</feature>
<protein>
    <recommendedName>
        <fullName evidence="9">Aryl hydrocarbon receptor nuclear translocator</fullName>
    </recommendedName>
</protein>
<feature type="compositionally biased region" description="Polar residues" evidence="11">
    <location>
        <begin position="468"/>
        <end position="479"/>
    </location>
</feature>
<feature type="region of interest" description="Disordered" evidence="11">
    <location>
        <begin position="569"/>
        <end position="649"/>
    </location>
</feature>
<evidence type="ECO:0000256" key="4">
    <source>
        <dbReference type="ARBA" id="ARBA00023015"/>
    </source>
</evidence>
<dbReference type="GO" id="GO:0003677">
    <property type="term" value="F:DNA binding"/>
    <property type="evidence" value="ECO:0007669"/>
    <property type="project" value="UniProtKB-KW"/>
</dbReference>
<evidence type="ECO:0000256" key="7">
    <source>
        <dbReference type="ARBA" id="ARBA00023163"/>
    </source>
</evidence>
<keyword evidence="6" id="KW-0010">Activator</keyword>
<feature type="compositionally biased region" description="Polar residues" evidence="11">
    <location>
        <begin position="608"/>
        <end position="625"/>
    </location>
</feature>
<dbReference type="Pfam" id="PF00010">
    <property type="entry name" value="HLH"/>
    <property type="match status" value="1"/>
</dbReference>
<keyword evidence="7" id="KW-0804">Transcription</keyword>
<dbReference type="InterPro" id="IPR013767">
    <property type="entry name" value="PAS_fold"/>
</dbReference>
<dbReference type="GO" id="GO:0005667">
    <property type="term" value="C:transcription regulator complex"/>
    <property type="evidence" value="ECO:0007669"/>
    <property type="project" value="InterPro"/>
</dbReference>
<dbReference type="GO" id="GO:0046983">
    <property type="term" value="F:protein dimerization activity"/>
    <property type="evidence" value="ECO:0007669"/>
    <property type="project" value="InterPro"/>
</dbReference>
<dbReference type="PROSITE" id="PS50888">
    <property type="entry name" value="BHLH"/>
    <property type="match status" value="1"/>
</dbReference>
<dbReference type="NCBIfam" id="TIGR00229">
    <property type="entry name" value="sensory_box"/>
    <property type="match status" value="1"/>
</dbReference>
<comment type="caution">
    <text evidence="14">The sequence shown here is derived from an EMBL/GenBank/DDBJ whole genome shotgun (WGS) entry which is preliminary data.</text>
</comment>
<evidence type="ECO:0000256" key="8">
    <source>
        <dbReference type="ARBA" id="ARBA00023242"/>
    </source>
</evidence>
<evidence type="ECO:0000256" key="9">
    <source>
        <dbReference type="ARBA" id="ARBA00039652"/>
    </source>
</evidence>
<dbReference type="EMBL" id="JAUYZG010000007">
    <property type="protein sequence ID" value="KAK2903506.1"/>
    <property type="molecule type" value="Genomic_DNA"/>
</dbReference>
<feature type="region of interest" description="Disordered" evidence="11">
    <location>
        <begin position="661"/>
        <end position="751"/>
    </location>
</feature>
<dbReference type="InterPro" id="IPR035965">
    <property type="entry name" value="PAS-like_dom_sf"/>
</dbReference>
<dbReference type="CDD" id="cd00130">
    <property type="entry name" value="PAS"/>
    <property type="match status" value="2"/>
</dbReference>
<evidence type="ECO:0000256" key="6">
    <source>
        <dbReference type="ARBA" id="ARBA00023159"/>
    </source>
</evidence>
<evidence type="ECO:0000256" key="5">
    <source>
        <dbReference type="ARBA" id="ARBA00023125"/>
    </source>
</evidence>
<dbReference type="InterPro" id="IPR050933">
    <property type="entry name" value="Circadian_TF"/>
</dbReference>
<dbReference type="AlphaFoldDB" id="A0AA88TUA7"/>
<dbReference type="PROSITE" id="PS50112">
    <property type="entry name" value="PAS"/>
    <property type="match status" value="2"/>
</dbReference>
<accession>A0AA88TUA7</accession>
<gene>
    <name evidence="14" type="ORF">Q8A67_008219</name>
</gene>
<dbReference type="Proteomes" id="UP001187343">
    <property type="component" value="Unassembled WGS sequence"/>
</dbReference>
<feature type="compositionally biased region" description="Polar residues" evidence="11">
    <location>
        <begin position="16"/>
        <end position="37"/>
    </location>
</feature>
<evidence type="ECO:0000256" key="11">
    <source>
        <dbReference type="SAM" id="MobiDB-lite"/>
    </source>
</evidence>
<dbReference type="SMART" id="SM00091">
    <property type="entry name" value="PAS"/>
    <property type="match status" value="2"/>
</dbReference>
<dbReference type="FunFam" id="3.30.450.20:FF:000028">
    <property type="entry name" value="Aryl hydrocarbon receptor nuclear translocator 1"/>
    <property type="match status" value="1"/>
</dbReference>
<dbReference type="GO" id="GO:0005737">
    <property type="term" value="C:cytoplasm"/>
    <property type="evidence" value="ECO:0007669"/>
    <property type="project" value="InterPro"/>
</dbReference>
<evidence type="ECO:0000256" key="1">
    <source>
        <dbReference type="ARBA" id="ARBA00004123"/>
    </source>
</evidence>
<evidence type="ECO:0000313" key="15">
    <source>
        <dbReference type="Proteomes" id="UP001187343"/>
    </source>
</evidence>